<accession>A0ABV6LI40</accession>
<dbReference type="EMBL" id="JBHLTP010000001">
    <property type="protein sequence ID" value="MFC0522017.1"/>
    <property type="molecule type" value="Genomic_DNA"/>
</dbReference>
<comment type="caution">
    <text evidence="2">The sequence shown here is derived from an EMBL/GenBank/DDBJ whole genome shotgun (WGS) entry which is preliminary data.</text>
</comment>
<name>A0ABV6LI40_9BACI</name>
<evidence type="ECO:0000313" key="3">
    <source>
        <dbReference type="Proteomes" id="UP001589836"/>
    </source>
</evidence>
<keyword evidence="1" id="KW-0812">Transmembrane</keyword>
<feature type="transmembrane region" description="Helical" evidence="1">
    <location>
        <begin position="203"/>
        <end position="223"/>
    </location>
</feature>
<gene>
    <name evidence="2" type="ORF">ACFFGV_00240</name>
</gene>
<feature type="transmembrane region" description="Helical" evidence="1">
    <location>
        <begin position="20"/>
        <end position="40"/>
    </location>
</feature>
<keyword evidence="1" id="KW-0472">Membrane</keyword>
<feature type="transmembrane region" description="Helical" evidence="1">
    <location>
        <begin position="84"/>
        <end position="105"/>
    </location>
</feature>
<evidence type="ECO:0000256" key="1">
    <source>
        <dbReference type="SAM" id="Phobius"/>
    </source>
</evidence>
<feature type="transmembrane region" description="Helical" evidence="1">
    <location>
        <begin position="136"/>
        <end position="157"/>
    </location>
</feature>
<reference evidence="2 3" key="1">
    <citation type="submission" date="2024-09" db="EMBL/GenBank/DDBJ databases">
        <authorList>
            <person name="Sun Q."/>
            <person name="Mori K."/>
        </authorList>
    </citation>
    <scope>NUCLEOTIDE SEQUENCE [LARGE SCALE GENOMIC DNA]</scope>
    <source>
        <strain evidence="2 3">NCAIM B.02529</strain>
    </source>
</reference>
<protein>
    <recommendedName>
        <fullName evidence="4">DUF4052 domain-containing protein</fullName>
    </recommendedName>
</protein>
<evidence type="ECO:0008006" key="4">
    <source>
        <dbReference type="Google" id="ProtNLM"/>
    </source>
</evidence>
<organism evidence="2 3">
    <name type="scientific">Pontibacillus salicampi</name>
    <dbReference type="NCBI Taxonomy" id="1449801"/>
    <lineage>
        <taxon>Bacteria</taxon>
        <taxon>Bacillati</taxon>
        <taxon>Bacillota</taxon>
        <taxon>Bacilli</taxon>
        <taxon>Bacillales</taxon>
        <taxon>Bacillaceae</taxon>
        <taxon>Pontibacillus</taxon>
    </lineage>
</organism>
<sequence length="234" mass="26307">MLRDMKALIHYFIADYRFSFIVFFSIMSASLAGFTIVSIFMEGTDIIVFTGPIVLIFAAISGFYMTKETFPFCIRLGITRGRYVAGAGIFILLLSLALSTVHFVLNRIFSAILEVSNYTSITHYTMLNLLHLENTVLNEIGLLAAFSFLVLSVSFLLGSIFYRYGMVGGFITLSVLFIILAAPATRQPLIDMFLIVQESAIEFRYWALLLFPLLAFLPNWTLLRKATTIAARAR</sequence>
<dbReference type="RefSeq" id="WP_377344495.1">
    <property type="nucleotide sequence ID" value="NZ_JBHLTP010000001.1"/>
</dbReference>
<keyword evidence="1" id="KW-1133">Transmembrane helix</keyword>
<feature type="transmembrane region" description="Helical" evidence="1">
    <location>
        <begin position="46"/>
        <end position="64"/>
    </location>
</feature>
<evidence type="ECO:0000313" key="2">
    <source>
        <dbReference type="EMBL" id="MFC0522017.1"/>
    </source>
</evidence>
<feature type="transmembrane region" description="Helical" evidence="1">
    <location>
        <begin position="164"/>
        <end position="183"/>
    </location>
</feature>
<keyword evidence="3" id="KW-1185">Reference proteome</keyword>
<dbReference type="Proteomes" id="UP001589836">
    <property type="component" value="Unassembled WGS sequence"/>
</dbReference>
<proteinExistence type="predicted"/>